<sequence>MGKQIMAEQNCAGKVSKIKNFFRKMWTYLCRILKKRHNVQEQPNDPEPETTENPWIFATRSIIEQILWQKQDVIREEKEELGGRLTRKQLYRDFKPLIIDTDTPDQVFGEDDDVDQILRQLSPGLNFLEICTNRPEDFVSFTVWLEMEYGLMTRIFPLDAMRESHANVVLDLERQGIMYTDRLMPKVLYVPFYKRRWKIHETAVQTEEEKMQNLDIEVPIGYNVLIVKVDKTLQN</sequence>
<reference evidence="1 2" key="1">
    <citation type="submission" date="2014-09" db="EMBL/GenBank/DDBJ databases">
        <title>Butyrate-producing bacteria isolated from human gut.</title>
        <authorList>
            <person name="Zhang Q."/>
            <person name="Zhao L."/>
        </authorList>
    </citation>
    <scope>NUCLEOTIDE SEQUENCE [LARGE SCALE GENOMIC DNA]</scope>
    <source>
        <strain evidence="1 2">21</strain>
    </source>
</reference>
<evidence type="ECO:0000313" key="2">
    <source>
        <dbReference type="Proteomes" id="UP000245288"/>
    </source>
</evidence>
<dbReference type="EMBL" id="JRFU01000054">
    <property type="protein sequence ID" value="PWE87228.1"/>
    <property type="molecule type" value="Genomic_DNA"/>
</dbReference>
<organism evidence="1 2">
    <name type="scientific">Eubacterium ramulus</name>
    <dbReference type="NCBI Taxonomy" id="39490"/>
    <lineage>
        <taxon>Bacteria</taxon>
        <taxon>Bacillati</taxon>
        <taxon>Bacillota</taxon>
        <taxon>Clostridia</taxon>
        <taxon>Eubacteriales</taxon>
        <taxon>Eubacteriaceae</taxon>
        <taxon>Eubacterium</taxon>
    </lineage>
</organism>
<name>A0A2V1JXF4_EUBRA</name>
<dbReference type="Proteomes" id="UP000245288">
    <property type="component" value="Unassembled WGS sequence"/>
</dbReference>
<gene>
    <name evidence="1" type="ORF">LG34_05270</name>
</gene>
<keyword evidence="2" id="KW-1185">Reference proteome</keyword>
<dbReference type="AlphaFoldDB" id="A0A2V1JXF4"/>
<comment type="caution">
    <text evidence="1">The sequence shown here is derived from an EMBL/GenBank/DDBJ whole genome shotgun (WGS) entry which is preliminary data.</text>
</comment>
<accession>A0A2V1JXF4</accession>
<proteinExistence type="predicted"/>
<evidence type="ECO:0000313" key="1">
    <source>
        <dbReference type="EMBL" id="PWE87228.1"/>
    </source>
</evidence>
<protein>
    <submittedName>
        <fullName evidence="1">Uncharacterized protein</fullName>
    </submittedName>
</protein>